<protein>
    <submittedName>
        <fullName evidence="3">Endonuclease/exonuclease/phosphatase family protein</fullName>
    </submittedName>
</protein>
<keyword evidence="1" id="KW-1133">Transmembrane helix</keyword>
<sequence>MMILRKLLLYCLLLCGTLLITATLLSLVYNSSRWFLQILNFPRLAMLVALSLCLLLFLLFSRKKSVAVLVFGSGMVLSIGIQAYILFPYTPLAGKQVESATETTVDSRSVFSIVVANVLITNRRIDKLLAIIADKDPTFVLTMEVDDWWVHQLSVLKKNYPYRLTFPTDNAYGMALYSKLPLHKPQRMFLHHDRVPSFTMGITLPDSSQFQLYTLHPVAPAPSKYPTNVGGQEVALLKAGRLIARQDLPTVAAGDFNDVGWSHNMTQFAAISGLQDVRCGRGLYNTFDAQSLLMRWPLDYVFVSSQFKVIALERLPAFGSDHFPYYVQLTHQP</sequence>
<organism evidence="3 4">
    <name type="scientific">Spirosoma rhododendri</name>
    <dbReference type="NCBI Taxonomy" id="2728024"/>
    <lineage>
        <taxon>Bacteria</taxon>
        <taxon>Pseudomonadati</taxon>
        <taxon>Bacteroidota</taxon>
        <taxon>Cytophagia</taxon>
        <taxon>Cytophagales</taxon>
        <taxon>Cytophagaceae</taxon>
        <taxon>Spirosoma</taxon>
    </lineage>
</organism>
<accession>A0A7L5DT05</accession>
<feature type="domain" description="Endonuclease/exonuclease/phosphatase" evidence="2">
    <location>
        <begin position="121"/>
        <end position="322"/>
    </location>
</feature>
<keyword evidence="3" id="KW-0614">Plasmid</keyword>
<keyword evidence="3" id="KW-0255">Endonuclease</keyword>
<dbReference type="InterPro" id="IPR005135">
    <property type="entry name" value="Endo/exonuclease/phosphatase"/>
</dbReference>
<geneLocation type="plasmid" evidence="3 4">
    <name>unnamed1</name>
</geneLocation>
<dbReference type="GO" id="GO:0004527">
    <property type="term" value="F:exonuclease activity"/>
    <property type="evidence" value="ECO:0007669"/>
    <property type="project" value="UniProtKB-KW"/>
</dbReference>
<dbReference type="Pfam" id="PF03372">
    <property type="entry name" value="Exo_endo_phos"/>
    <property type="match status" value="1"/>
</dbReference>
<feature type="transmembrane region" description="Helical" evidence="1">
    <location>
        <begin position="41"/>
        <end position="60"/>
    </location>
</feature>
<dbReference type="KEGG" id="srho:HH216_24955"/>
<dbReference type="GO" id="GO:0004519">
    <property type="term" value="F:endonuclease activity"/>
    <property type="evidence" value="ECO:0007669"/>
    <property type="project" value="UniProtKB-KW"/>
</dbReference>
<dbReference type="Proteomes" id="UP000501128">
    <property type="component" value="Plasmid unnamed1"/>
</dbReference>
<dbReference type="Gene3D" id="3.60.10.10">
    <property type="entry name" value="Endonuclease/exonuclease/phosphatase"/>
    <property type="match status" value="1"/>
</dbReference>
<keyword evidence="1" id="KW-0472">Membrane</keyword>
<keyword evidence="3" id="KW-0378">Hydrolase</keyword>
<keyword evidence="3" id="KW-0269">Exonuclease</keyword>
<proteinExistence type="predicted"/>
<evidence type="ECO:0000313" key="3">
    <source>
        <dbReference type="EMBL" id="QJD81604.1"/>
    </source>
</evidence>
<dbReference type="AlphaFoldDB" id="A0A7L5DT05"/>
<keyword evidence="4" id="KW-1185">Reference proteome</keyword>
<dbReference type="EMBL" id="CP051678">
    <property type="protein sequence ID" value="QJD81604.1"/>
    <property type="molecule type" value="Genomic_DNA"/>
</dbReference>
<feature type="transmembrane region" description="Helical" evidence="1">
    <location>
        <begin position="67"/>
        <end position="87"/>
    </location>
</feature>
<evidence type="ECO:0000259" key="2">
    <source>
        <dbReference type="Pfam" id="PF03372"/>
    </source>
</evidence>
<reference evidence="3 4" key="1">
    <citation type="submission" date="2020-04" db="EMBL/GenBank/DDBJ databases">
        <title>Genome sequencing of novel species.</title>
        <authorList>
            <person name="Heo J."/>
            <person name="Kim S.-J."/>
            <person name="Kim J.-S."/>
            <person name="Hong S.-B."/>
            <person name="Kwon S.-W."/>
        </authorList>
    </citation>
    <scope>NUCLEOTIDE SEQUENCE [LARGE SCALE GENOMIC DNA]</scope>
    <source>
        <strain evidence="3 4">CJU-R4</strain>
        <plasmid evidence="3 4">unnamed1</plasmid>
    </source>
</reference>
<keyword evidence="3" id="KW-0540">Nuclease</keyword>
<dbReference type="InterPro" id="IPR036691">
    <property type="entry name" value="Endo/exonu/phosph_ase_sf"/>
</dbReference>
<evidence type="ECO:0000313" key="4">
    <source>
        <dbReference type="Proteomes" id="UP000501128"/>
    </source>
</evidence>
<evidence type="ECO:0000256" key="1">
    <source>
        <dbReference type="SAM" id="Phobius"/>
    </source>
</evidence>
<gene>
    <name evidence="3" type="ORF">HH216_24955</name>
</gene>
<keyword evidence="1" id="KW-0812">Transmembrane</keyword>
<name>A0A7L5DT05_9BACT</name>
<dbReference type="SUPFAM" id="SSF56219">
    <property type="entry name" value="DNase I-like"/>
    <property type="match status" value="1"/>
</dbReference>
<feature type="transmembrane region" description="Helical" evidence="1">
    <location>
        <begin position="7"/>
        <end position="29"/>
    </location>
</feature>